<gene>
    <name evidence="1" type="ORF">A4A58_25745</name>
</gene>
<dbReference type="AlphaFoldDB" id="A0A163ZQY8"/>
<comment type="caution">
    <text evidence="1">The sequence shown here is derived from an EMBL/GenBank/DDBJ whole genome shotgun (WGS) entry which is preliminary data.</text>
</comment>
<dbReference type="RefSeq" id="WP_068731962.1">
    <property type="nucleotide sequence ID" value="NZ_LVYV01000008.1"/>
</dbReference>
<reference evidence="1 2" key="1">
    <citation type="submission" date="2016-03" db="EMBL/GenBank/DDBJ databases">
        <title>Microsymbionts genomes from the relict species Vavilovia formosa (Stev.) Fed.</title>
        <authorList>
            <person name="Kopat V."/>
            <person name="Chirak E."/>
            <person name="Kimeklis A."/>
            <person name="Andronov E."/>
        </authorList>
    </citation>
    <scope>NUCLEOTIDE SEQUENCE [LARGE SCALE GENOMIC DNA]</scope>
    <source>
        <strain evidence="1 2">Vaf07</strain>
    </source>
</reference>
<accession>A0A163ZQY8</accession>
<dbReference type="OrthoDB" id="8256309at2"/>
<dbReference type="EMBL" id="LVYV01000008">
    <property type="protein sequence ID" value="KZD23758.1"/>
    <property type="molecule type" value="Genomic_DNA"/>
</dbReference>
<keyword evidence="2" id="KW-1185">Reference proteome</keyword>
<dbReference type="Proteomes" id="UP000076574">
    <property type="component" value="Unassembled WGS sequence"/>
</dbReference>
<name>A0A163ZQY8_9BRAD</name>
<evidence type="ECO:0000313" key="1">
    <source>
        <dbReference type="EMBL" id="KZD23758.1"/>
    </source>
</evidence>
<organism evidence="1 2">
    <name type="scientific">Tardiphaga robiniae</name>
    <dbReference type="NCBI Taxonomy" id="943830"/>
    <lineage>
        <taxon>Bacteria</taxon>
        <taxon>Pseudomonadati</taxon>
        <taxon>Pseudomonadota</taxon>
        <taxon>Alphaproteobacteria</taxon>
        <taxon>Hyphomicrobiales</taxon>
        <taxon>Nitrobacteraceae</taxon>
        <taxon>Tardiphaga</taxon>
    </lineage>
</organism>
<evidence type="ECO:0000313" key="2">
    <source>
        <dbReference type="Proteomes" id="UP000076574"/>
    </source>
</evidence>
<sequence>MSWVEERDRLIAETLAFVKEVSGNQPELAAKLTVAVDAEMKAAENPKQIVPEPAQPMKLTDLREDIRNRVASFKARQQEMQDKREADYREVIAKVRATLEQRS</sequence>
<proteinExistence type="predicted"/>
<protein>
    <submittedName>
        <fullName evidence="1">Uncharacterized protein</fullName>
    </submittedName>
</protein>